<dbReference type="Pfam" id="PF06114">
    <property type="entry name" value="Peptidase_M78"/>
    <property type="match status" value="1"/>
</dbReference>
<evidence type="ECO:0000259" key="1">
    <source>
        <dbReference type="Pfam" id="PF06114"/>
    </source>
</evidence>
<evidence type="ECO:0000313" key="2">
    <source>
        <dbReference type="EMBL" id="BCG22827.1"/>
    </source>
</evidence>
<evidence type="ECO:0000313" key="5">
    <source>
        <dbReference type="Proteomes" id="UP001054892"/>
    </source>
</evidence>
<keyword evidence="5" id="KW-1185">Reference proteome</keyword>
<dbReference type="Proteomes" id="UP000509383">
    <property type="component" value="Chromosome"/>
</dbReference>
<dbReference type="EMBL" id="AP023189">
    <property type="protein sequence ID" value="BCG22827.1"/>
    <property type="molecule type" value="Genomic_DNA"/>
</dbReference>
<dbReference type="InterPro" id="IPR010359">
    <property type="entry name" value="IrrE_HExxH"/>
</dbReference>
<evidence type="ECO:0000313" key="4">
    <source>
        <dbReference type="Proteomes" id="UP000509383"/>
    </source>
</evidence>
<dbReference type="Proteomes" id="UP001054892">
    <property type="component" value="Unassembled WGS sequence"/>
</dbReference>
<accession>A0A6J4DZA4</accession>
<feature type="domain" description="IrrE N-terminal-like" evidence="1">
    <location>
        <begin position="153"/>
        <end position="253"/>
    </location>
</feature>
<dbReference type="EMBL" id="BQKM01000022">
    <property type="protein sequence ID" value="GJN55915.1"/>
    <property type="molecule type" value="Genomic_DNA"/>
</dbReference>
<dbReference type="Gene3D" id="1.10.10.2910">
    <property type="match status" value="1"/>
</dbReference>
<dbReference type="AlphaFoldDB" id="A0A6J4DZA4"/>
<name>A0A6J4DZA4_9PSED</name>
<gene>
    <name evidence="2" type="ORF">TUM18999_10180</name>
    <name evidence="3" type="ORF">TUM20286_56670</name>
</gene>
<evidence type="ECO:0000313" key="3">
    <source>
        <dbReference type="EMBL" id="GJN55915.1"/>
    </source>
</evidence>
<dbReference type="KEGG" id="ptw:TUM18999_10180"/>
<organism evidence="2 4">
    <name type="scientific">Pseudomonas tohonis</name>
    <dbReference type="NCBI Taxonomy" id="2725477"/>
    <lineage>
        <taxon>Bacteria</taxon>
        <taxon>Pseudomonadati</taxon>
        <taxon>Pseudomonadota</taxon>
        <taxon>Gammaproteobacteria</taxon>
        <taxon>Pseudomonadales</taxon>
        <taxon>Pseudomonadaceae</taxon>
        <taxon>Pseudomonas</taxon>
    </lineage>
</organism>
<sequence length="357" mass="38351">MLWEGAMHDATTPITVKSAFESLKAAGYPRPYVERLLPDWWDHSLFKTSAGAFQFALLLKQRLGLVVNFAQDGSLAIDAATPNARFKRRRGTEEGALNIAASLGMALARLSIFSAGAPYSPLPPDPNYIGHLVRQISGTNSVGFEGLLALCWAQGIPVLFLKDLPKTSKRMTGMAVSVQGRPAIVLGFNSPQHARQLFVLAHELAHIVCGHVGENGVLIDEDIAEVTDALAGSDATRKDAEEKEADSFALALLRNGHTNVLKAIGRPDSAAVLASNAVIAGEQLGVDPGHLILSYARENDDWARANQALGYIADPRGAIEVLNQWFMQSTDLGALSDENREHVLAIQGFGSVTRVPT</sequence>
<reference evidence="2 4" key="1">
    <citation type="submission" date="2020-05" db="EMBL/GenBank/DDBJ databases">
        <title>Characterization of novel class B3 metallo-beta-lactamase from novel Pseudomonas species.</title>
        <authorList>
            <person name="Yamada K."/>
            <person name="Aoki K."/>
            <person name="Ishii Y."/>
        </authorList>
    </citation>
    <scope>NUCLEOTIDE SEQUENCE [LARGE SCALE GENOMIC DNA]</scope>
    <source>
        <strain evidence="2 4">TUM18999</strain>
        <strain evidence="3 5">TUM20286</strain>
    </source>
</reference>
<protein>
    <recommendedName>
        <fullName evidence="1">IrrE N-terminal-like domain-containing protein</fullName>
    </recommendedName>
</protein>
<proteinExistence type="predicted"/>